<dbReference type="SUPFAM" id="SSF54593">
    <property type="entry name" value="Glyoxalase/Bleomycin resistance protein/Dihydroxybiphenyl dioxygenase"/>
    <property type="match status" value="1"/>
</dbReference>
<dbReference type="Proteomes" id="UP000626210">
    <property type="component" value="Unassembled WGS sequence"/>
</dbReference>
<proteinExistence type="predicted"/>
<evidence type="ECO:0000313" key="2">
    <source>
        <dbReference type="EMBL" id="GHC97083.1"/>
    </source>
</evidence>
<reference evidence="3" key="1">
    <citation type="journal article" date="2019" name="Int. J. Syst. Evol. Microbiol.">
        <title>The Global Catalogue of Microorganisms (GCM) 10K type strain sequencing project: providing services to taxonomists for standard genome sequencing and annotation.</title>
        <authorList>
            <consortium name="The Broad Institute Genomics Platform"/>
            <consortium name="The Broad Institute Genome Sequencing Center for Infectious Disease"/>
            <person name="Wu L."/>
            <person name="Ma J."/>
        </authorList>
    </citation>
    <scope>NUCLEOTIDE SEQUENCE [LARGE SCALE GENOMIC DNA]</scope>
    <source>
        <strain evidence="3">KCTC 23314</strain>
    </source>
</reference>
<protein>
    <submittedName>
        <fullName evidence="2">VOC family protein</fullName>
    </submittedName>
</protein>
<dbReference type="PANTHER" id="PTHR33990">
    <property type="entry name" value="PROTEIN YJDN-RELATED"/>
    <property type="match status" value="1"/>
</dbReference>
<dbReference type="InterPro" id="IPR004360">
    <property type="entry name" value="Glyas_Fos-R_dOase_dom"/>
</dbReference>
<gene>
    <name evidence="2" type="ORF">GCM10007320_51570</name>
</gene>
<accession>A0ABQ3G8G7</accession>
<dbReference type="InterPro" id="IPR029068">
    <property type="entry name" value="Glyas_Bleomycin-R_OHBP_Dase"/>
</dbReference>
<comment type="caution">
    <text evidence="2">The sequence shown here is derived from an EMBL/GenBank/DDBJ whole genome shotgun (WGS) entry which is preliminary data.</text>
</comment>
<organism evidence="2 3">
    <name type="scientific">Pseudorhodoferax aquiterrae</name>
    <dbReference type="NCBI Taxonomy" id="747304"/>
    <lineage>
        <taxon>Bacteria</taxon>
        <taxon>Pseudomonadati</taxon>
        <taxon>Pseudomonadota</taxon>
        <taxon>Betaproteobacteria</taxon>
        <taxon>Burkholderiales</taxon>
        <taxon>Comamonadaceae</taxon>
    </lineage>
</organism>
<evidence type="ECO:0000259" key="1">
    <source>
        <dbReference type="Pfam" id="PF00903"/>
    </source>
</evidence>
<dbReference type="RefSeq" id="WP_189689739.1">
    <property type="nucleotide sequence ID" value="NZ_BMYK01000023.1"/>
</dbReference>
<evidence type="ECO:0000313" key="3">
    <source>
        <dbReference type="Proteomes" id="UP000626210"/>
    </source>
</evidence>
<dbReference type="InterPro" id="IPR028973">
    <property type="entry name" value="PhnB-like"/>
</dbReference>
<name>A0ABQ3G8G7_9BURK</name>
<dbReference type="PANTHER" id="PTHR33990:SF1">
    <property type="entry name" value="PROTEIN YJDN"/>
    <property type="match status" value="1"/>
</dbReference>
<dbReference type="EMBL" id="BMYK01000023">
    <property type="protein sequence ID" value="GHC97083.1"/>
    <property type="molecule type" value="Genomic_DNA"/>
</dbReference>
<sequence length="148" mass="15920">MQVQAYLSFEGRCQEALDFYRDKLGAQVGFLMRFKDAPPMDQPAPEGCAGGPPPDGEKIMHSELRIGDSTLMATDGMVSGKPSFAGISLSLLVADAAEAQQRFDALADGGQVQMPLAKTFFSPAFGMVADRFGVQWMVVAQDPNQATR</sequence>
<keyword evidence="3" id="KW-1185">Reference proteome</keyword>
<dbReference type="CDD" id="cd06588">
    <property type="entry name" value="PhnB_like"/>
    <property type="match status" value="1"/>
</dbReference>
<feature type="domain" description="Glyoxalase/fosfomycin resistance/dioxygenase" evidence="1">
    <location>
        <begin position="11"/>
        <end position="138"/>
    </location>
</feature>
<dbReference type="Pfam" id="PF00903">
    <property type="entry name" value="Glyoxalase"/>
    <property type="match status" value="1"/>
</dbReference>
<dbReference type="Gene3D" id="3.10.180.10">
    <property type="entry name" value="2,3-Dihydroxybiphenyl 1,2-Dioxygenase, domain 1"/>
    <property type="match status" value="1"/>
</dbReference>